<dbReference type="EMBL" id="LUGG01000011">
    <property type="protein sequence ID" value="OBZ71314.1"/>
    <property type="molecule type" value="Genomic_DNA"/>
</dbReference>
<name>A0A1C7M8E1_GRIFR</name>
<sequence length="123" mass="13455">MTPSAGLGVLFCGFRSPVSWGDGNSVALSPEPLFAADCAPVHPRANITLHTPTEFLTSTYAAKAFRQVLGINEVEEHTLIVRAENVHFLNGRLCKPRLYKGPYRCEGCWGVDDRQLRHTGSGT</sequence>
<dbReference type="Proteomes" id="UP000092993">
    <property type="component" value="Unassembled WGS sequence"/>
</dbReference>
<evidence type="ECO:0000313" key="1">
    <source>
        <dbReference type="EMBL" id="OBZ71314.1"/>
    </source>
</evidence>
<accession>A0A1C7M8E1</accession>
<evidence type="ECO:0000313" key="2">
    <source>
        <dbReference type="Proteomes" id="UP000092993"/>
    </source>
</evidence>
<keyword evidence="2" id="KW-1185">Reference proteome</keyword>
<protein>
    <submittedName>
        <fullName evidence="1">Uncharacterized protein</fullName>
    </submittedName>
</protein>
<gene>
    <name evidence="1" type="ORF">A0H81_08336</name>
</gene>
<organism evidence="1 2">
    <name type="scientific">Grifola frondosa</name>
    <name type="common">Maitake</name>
    <name type="synonym">Polyporus frondosus</name>
    <dbReference type="NCBI Taxonomy" id="5627"/>
    <lineage>
        <taxon>Eukaryota</taxon>
        <taxon>Fungi</taxon>
        <taxon>Dikarya</taxon>
        <taxon>Basidiomycota</taxon>
        <taxon>Agaricomycotina</taxon>
        <taxon>Agaricomycetes</taxon>
        <taxon>Polyporales</taxon>
        <taxon>Grifolaceae</taxon>
        <taxon>Grifola</taxon>
    </lineage>
</organism>
<reference evidence="1 2" key="1">
    <citation type="submission" date="2016-03" db="EMBL/GenBank/DDBJ databases">
        <title>Whole genome sequencing of Grifola frondosa 9006-11.</title>
        <authorList>
            <person name="Min B."/>
            <person name="Park H."/>
            <person name="Kim J.-G."/>
            <person name="Cho H."/>
            <person name="Oh Y.-L."/>
            <person name="Kong W.-S."/>
            <person name="Choi I.-G."/>
        </authorList>
    </citation>
    <scope>NUCLEOTIDE SEQUENCE [LARGE SCALE GENOMIC DNA]</scope>
    <source>
        <strain evidence="1 2">9006-11</strain>
    </source>
</reference>
<dbReference type="AlphaFoldDB" id="A0A1C7M8E1"/>
<proteinExistence type="predicted"/>
<comment type="caution">
    <text evidence="1">The sequence shown here is derived from an EMBL/GenBank/DDBJ whole genome shotgun (WGS) entry which is preliminary data.</text>
</comment>